<keyword evidence="7" id="KW-1185">Reference proteome</keyword>
<evidence type="ECO:0000256" key="2">
    <source>
        <dbReference type="ARBA" id="ARBA00022692"/>
    </source>
</evidence>
<keyword evidence="4" id="KW-0472">Membrane</keyword>
<dbReference type="EMBL" id="CP126981">
    <property type="protein sequence ID" value="WIM89111.1"/>
    <property type="molecule type" value="Genomic_DNA"/>
</dbReference>
<feature type="compositionally biased region" description="Basic residues" evidence="5">
    <location>
        <begin position="215"/>
        <end position="229"/>
    </location>
</feature>
<organism evidence="6 7">
    <name type="scientific">Candidatus Mycobacterium wuenschmannii</name>
    <dbReference type="NCBI Taxonomy" id="3027808"/>
    <lineage>
        <taxon>Bacteria</taxon>
        <taxon>Bacillati</taxon>
        <taxon>Actinomycetota</taxon>
        <taxon>Actinomycetes</taxon>
        <taxon>Mycobacteriales</taxon>
        <taxon>Mycobacteriaceae</taxon>
        <taxon>Mycobacterium</taxon>
    </lineage>
</organism>
<evidence type="ECO:0000313" key="6">
    <source>
        <dbReference type="EMBL" id="WIM89111.1"/>
    </source>
</evidence>
<dbReference type="Pfam" id="PF07681">
    <property type="entry name" value="DoxX"/>
    <property type="match status" value="1"/>
</dbReference>
<evidence type="ECO:0000256" key="5">
    <source>
        <dbReference type="SAM" id="MobiDB-lite"/>
    </source>
</evidence>
<comment type="subcellular location">
    <subcellularLocation>
        <location evidence="1">Membrane</location>
        <topology evidence="1">Multi-pass membrane protein</topology>
    </subcellularLocation>
</comment>
<evidence type="ECO:0000256" key="1">
    <source>
        <dbReference type="ARBA" id="ARBA00004141"/>
    </source>
</evidence>
<feature type="compositionally biased region" description="Basic and acidic residues" evidence="5">
    <location>
        <begin position="202"/>
        <end position="214"/>
    </location>
</feature>
<keyword evidence="2" id="KW-0812">Transmembrane</keyword>
<keyword evidence="3" id="KW-1133">Transmembrane helix</keyword>
<name>A0ABY8W176_9MYCO</name>
<dbReference type="Proteomes" id="UP001236585">
    <property type="component" value="Chromosome"/>
</dbReference>
<dbReference type="InterPro" id="IPR032808">
    <property type="entry name" value="DoxX"/>
</dbReference>
<gene>
    <name evidence="6" type="ORF">PT015_06520</name>
</gene>
<accession>A0ABY8W176</accession>
<reference evidence="6 7" key="1">
    <citation type="journal article" date="2023" name="Microbiol. Resour. Announc.">
        <title>Complete Genome Sequence of Mycobacterium wuenschmanii, a novel Nontuberculous Mycobacterium Isolated from a captive population of Amazon Milk Frogs.</title>
        <authorList>
            <person name="Hicks J."/>
            <person name="Zeineldin M."/>
            <person name="Ward H."/>
            <person name="Wuenschmann A."/>
            <person name="Camp P."/>
            <person name="Farrell D."/>
            <person name="Lehman K."/>
            <person name="Thacker T."/>
            <person name="Cuthbert E."/>
        </authorList>
    </citation>
    <scope>NUCLEOTIDE SEQUENCE [LARGE SCALE GENOMIC DNA]</scope>
    <source>
        <strain evidence="6 7">Wuenschmanii</strain>
    </source>
</reference>
<evidence type="ECO:0000256" key="3">
    <source>
        <dbReference type="ARBA" id="ARBA00022989"/>
    </source>
</evidence>
<sequence length="345" mass="37088">MLIRRIARPLLSAAFIGQGVEALRNPAVTLEATEPTVAALRQLPEPYGDKVPSNPETAARINAAVQVAGGVLLATGKAPRIASAALAFTVIPGSLGGHLFWTESDPQRKAQKRRDLLTDLSLLGGLIIAAADTAGKPSLGWRGRQAAERLSSALPLTGSDDSLLDSELAERIAQGLHAGAERSRELASAAAERSAPVVEAARKRGEELAHDAAKKSKPVVKKARKKARKRGAELAETVRERGADLAETARDRGSEWAHDAAKKSKPVVKKARKRGAELADVARDRGSEWADIAWDRGSEWAEIARDRGSELSERAYERGSELAELARDRGEELAHRGRATARHWH</sequence>
<feature type="region of interest" description="Disordered" evidence="5">
    <location>
        <begin position="202"/>
        <end position="230"/>
    </location>
</feature>
<evidence type="ECO:0000256" key="4">
    <source>
        <dbReference type="ARBA" id="ARBA00023136"/>
    </source>
</evidence>
<dbReference type="RefSeq" id="WP_285189699.1">
    <property type="nucleotide sequence ID" value="NZ_CP126981.1"/>
</dbReference>
<proteinExistence type="predicted"/>
<evidence type="ECO:0000313" key="7">
    <source>
        <dbReference type="Proteomes" id="UP001236585"/>
    </source>
</evidence>
<protein>
    <submittedName>
        <fullName evidence="6">DoxX family protein</fullName>
    </submittedName>
</protein>